<evidence type="ECO:0000313" key="5">
    <source>
        <dbReference type="Proteomes" id="UP000002872"/>
    </source>
</evidence>
<reference evidence="4" key="1">
    <citation type="submission" date="2011-01" db="EMBL/GenBank/DDBJ databases">
        <title>The Genome Sequence of Nematocida parisii strain ERTm3.</title>
        <authorList>
            <consortium name="The Broad Institute Genome Sequencing Platform"/>
            <consortium name="The Broad Institute Genome Sequencing Center for Infectious Disease"/>
            <person name="Cuomo C."/>
            <person name="Troemel E."/>
            <person name="Young S.K."/>
            <person name="Zeng Q."/>
            <person name="Gargeya S."/>
            <person name="Fitzgerald M."/>
            <person name="Haas B."/>
            <person name="Abouelleil A."/>
            <person name="Alvarado L."/>
            <person name="Arachchi H.M."/>
            <person name="Berlin A."/>
            <person name="Chapman S.B."/>
            <person name="Gearin G."/>
            <person name="Goldberg J."/>
            <person name="Griggs A."/>
            <person name="Gujja S."/>
            <person name="Hansen M."/>
            <person name="Heiman D."/>
            <person name="Howarth C."/>
            <person name="Larimer J."/>
            <person name="Lui A."/>
            <person name="MacDonald P.J.P."/>
            <person name="McCowen C."/>
            <person name="Montmayeur A."/>
            <person name="Murphy C."/>
            <person name="Neiman D."/>
            <person name="Pearson M."/>
            <person name="Priest M."/>
            <person name="Roberts A."/>
            <person name="Saif S."/>
            <person name="Shea T."/>
            <person name="Sisk P."/>
            <person name="Stolte C."/>
            <person name="Sykes S."/>
            <person name="Wortman J."/>
            <person name="Nusbaum C."/>
            <person name="Birren B."/>
        </authorList>
    </citation>
    <scope>NUCLEOTIDE SEQUENCE</scope>
    <source>
        <strain evidence="4">ERTm3</strain>
    </source>
</reference>
<evidence type="ECO:0000313" key="4">
    <source>
        <dbReference type="EMBL" id="EIJ87846.1"/>
    </source>
</evidence>
<dbReference type="SUPFAM" id="SSF55257">
    <property type="entry name" value="RBP11-like subunits of RNA polymerase"/>
    <property type="match status" value="1"/>
</dbReference>
<dbReference type="Pfam" id="PF13656">
    <property type="entry name" value="RNA_pol_L_2"/>
    <property type="match status" value="1"/>
</dbReference>
<evidence type="ECO:0000259" key="3">
    <source>
        <dbReference type="Pfam" id="PF13656"/>
    </source>
</evidence>
<dbReference type="GO" id="GO:0046983">
    <property type="term" value="F:protein dimerization activity"/>
    <property type="evidence" value="ECO:0007669"/>
    <property type="project" value="InterPro"/>
</dbReference>
<dbReference type="Gene3D" id="3.30.1360.10">
    <property type="entry name" value="RNA polymerase, RBP11-like subunit"/>
    <property type="match status" value="1"/>
</dbReference>
<feature type="domain" description="DNA-directed RNA polymerase RBP11-like dimerisation" evidence="3">
    <location>
        <begin position="9"/>
        <end position="89"/>
    </location>
</feature>
<dbReference type="InterPro" id="IPR036603">
    <property type="entry name" value="RBP11-like"/>
</dbReference>
<dbReference type="EMBL" id="GL870880">
    <property type="protein sequence ID" value="EIJ87846.1"/>
    <property type="molecule type" value="Genomic_DNA"/>
</dbReference>
<dbReference type="OrthoDB" id="510325at2759"/>
<accession>I3EF49</accession>
<gene>
    <name evidence="4" type="ORF">NEQG_01918</name>
</gene>
<protein>
    <submittedName>
        <fullName evidence="4">RNA polymerase Rpb3/Rpb11 dimerization domain-containing protein</fullName>
    </submittedName>
</protein>
<keyword evidence="5" id="KW-1185">Reference proteome</keyword>
<dbReference type="GO" id="GO:0006351">
    <property type="term" value="P:DNA-templated transcription"/>
    <property type="evidence" value="ECO:0007669"/>
    <property type="project" value="InterPro"/>
</dbReference>
<dbReference type="OMA" id="KEDHTIM"/>
<proteinExistence type="predicted"/>
<dbReference type="Proteomes" id="UP000002872">
    <property type="component" value="Unassembled WGS sequence"/>
</dbReference>
<organism evidence="4 5">
    <name type="scientific">Nematocida parisii (strain ERTm3)</name>
    <name type="common">Nematode killer fungus</name>
    <dbReference type="NCBI Taxonomy" id="935791"/>
    <lineage>
        <taxon>Eukaryota</taxon>
        <taxon>Fungi</taxon>
        <taxon>Fungi incertae sedis</taxon>
        <taxon>Microsporidia</taxon>
        <taxon>Nematocida</taxon>
    </lineage>
</organism>
<dbReference type="InParanoid" id="I3EF49"/>
<sequence>MEVNVKDSFTIELLKTNHTILNVIRWAINEFESVYDVELIGYTIPHPMEERAIMKIQLKREEEQTEDAILSILRRGITAVEEVFNNLEEKLSTAA</sequence>
<evidence type="ECO:0000256" key="2">
    <source>
        <dbReference type="ARBA" id="ARBA00023163"/>
    </source>
</evidence>
<dbReference type="HOGENOM" id="CLU_090381_4_2_1"/>
<dbReference type="VEuPathDB" id="MicrosporidiaDB:NEQG_01918"/>
<dbReference type="InterPro" id="IPR009025">
    <property type="entry name" value="RBP11-like_dimer"/>
</dbReference>
<name>I3EF49_NEMP3</name>
<dbReference type="GO" id="GO:0055029">
    <property type="term" value="C:nuclear DNA-directed RNA polymerase complex"/>
    <property type="evidence" value="ECO:0007669"/>
    <property type="project" value="UniProtKB-ARBA"/>
</dbReference>
<keyword evidence="1" id="KW-0240">DNA-directed RNA polymerase</keyword>
<dbReference type="AlphaFoldDB" id="I3EF49"/>
<evidence type="ECO:0000256" key="1">
    <source>
        <dbReference type="ARBA" id="ARBA00022478"/>
    </source>
</evidence>
<keyword evidence="2" id="KW-0804">Transcription</keyword>